<accession>V9I9D8</accession>
<evidence type="ECO:0000313" key="2">
    <source>
        <dbReference type="EMBL" id="AEY57723.1"/>
    </source>
</evidence>
<dbReference type="AlphaFoldDB" id="V9I9D8"/>
<proteinExistence type="evidence at transcript level"/>
<evidence type="ECO:0000256" key="1">
    <source>
        <dbReference type="SAM" id="MobiDB-lite"/>
    </source>
</evidence>
<feature type="compositionally biased region" description="Low complexity" evidence="1">
    <location>
        <begin position="72"/>
        <end position="83"/>
    </location>
</feature>
<protein>
    <submittedName>
        <fullName evidence="2">Uncharacterized protein</fullName>
    </submittedName>
</protein>
<organism evidence="2">
    <name type="scientific">Apis cerana</name>
    <name type="common">Indian honeybee</name>
    <dbReference type="NCBI Taxonomy" id="7461"/>
    <lineage>
        <taxon>Eukaryota</taxon>
        <taxon>Metazoa</taxon>
        <taxon>Ecdysozoa</taxon>
        <taxon>Arthropoda</taxon>
        <taxon>Hexapoda</taxon>
        <taxon>Insecta</taxon>
        <taxon>Pterygota</taxon>
        <taxon>Neoptera</taxon>
        <taxon>Endopterygota</taxon>
        <taxon>Hymenoptera</taxon>
        <taxon>Apocrita</taxon>
        <taxon>Aculeata</taxon>
        <taxon>Apoidea</taxon>
        <taxon>Anthophila</taxon>
        <taxon>Apidae</taxon>
        <taxon>Apis</taxon>
    </lineage>
</organism>
<name>V9I9D8_APICE</name>
<sequence length="123" mass="13804">MLCIFYNKFKIVHADGESEADLHEIKQHLESTIGSNELQQKLTRGKSRMSESQSESGSIADRKSLNGSLKRQYSTSSQQSGTYENSNIKEAKLLSPKSGGKLIEVEKTETGSVSFFLFYKIIY</sequence>
<feature type="region of interest" description="Disordered" evidence="1">
    <location>
        <begin position="36"/>
        <end position="89"/>
    </location>
</feature>
<gene>
    <name evidence="2" type="ORF">ACCB00360.2</name>
</gene>
<dbReference type="EMBL" id="JR037335">
    <property type="protein sequence ID" value="AEY57723.1"/>
    <property type="molecule type" value="mRNA"/>
</dbReference>
<reference evidence="2" key="1">
    <citation type="submission" date="2011-11" db="EMBL/GenBank/DDBJ databases">
        <title>Decoding the brain transcriptome of the Eastern honeybee (Apis cerana) based on pyrosequencing.</title>
        <authorList>
            <person name="Sun L."/>
            <person name="Zheng H."/>
            <person name="Wang Y."/>
            <person name="Xie X."/>
            <person name="Zhu Y."/>
            <person name="Gu W."/>
            <person name="Wang S."/>
        </authorList>
    </citation>
    <scope>NUCLEOTIDE SEQUENCE</scope>
    <source>
        <tissue evidence="2">Brain</tissue>
    </source>
</reference>